<evidence type="ECO:0000259" key="2">
    <source>
        <dbReference type="PROSITE" id="PS50198"/>
    </source>
</evidence>
<dbReference type="PROSITE" id="PS50198">
    <property type="entry name" value="PPIC_PPIASE_2"/>
    <property type="match status" value="1"/>
</dbReference>
<dbReference type="SUPFAM" id="SSF54534">
    <property type="entry name" value="FKBP-like"/>
    <property type="match status" value="1"/>
</dbReference>
<dbReference type="KEGG" id="pmb:A9601_14301"/>
<dbReference type="RefSeq" id="WP_011818850.1">
    <property type="nucleotide sequence ID" value="NC_008816.1"/>
</dbReference>
<dbReference type="EMBL" id="CP000551">
    <property type="protein sequence ID" value="ABM70713.1"/>
    <property type="molecule type" value="Genomic_DNA"/>
</dbReference>
<proteinExistence type="predicted"/>
<sequence>MAEICKLPFLDTKFSLSDLQNLEKKGFFRSIFIELLKADKVKNIIPNELQINQTKEELYLKYNIQQIKNKKNNEFLIHNLNKEIYKLASLKKLSLDKFSSKAKKIFEIRKEYSYDRYFYSLLRNKNKSQIYEFYYQIESKESSINDLSKEHSSGSEKTKLGIIGPVNLINLNSEIAEILKISKDSIINDPIEIGNEWYLIQRENFVPAIYSEYYENQICMELLEKEIEKEYEKEYLNLMKNKLNL</sequence>
<organism evidence="3 4">
    <name type="scientific">Prochlorococcus marinus (strain AS9601)</name>
    <dbReference type="NCBI Taxonomy" id="146891"/>
    <lineage>
        <taxon>Bacteria</taxon>
        <taxon>Bacillati</taxon>
        <taxon>Cyanobacteriota</taxon>
        <taxon>Cyanophyceae</taxon>
        <taxon>Synechococcales</taxon>
        <taxon>Prochlorococcaceae</taxon>
        <taxon>Prochlorococcus</taxon>
    </lineage>
</organism>
<dbReference type="OrthoDB" id="9822272at2"/>
<name>A2BSF2_PROMS</name>
<reference evidence="3 4" key="1">
    <citation type="journal article" date="2007" name="PLoS Genet.">
        <title>Patterns and implications of gene gain and loss in the evolution of Prochlorococcus.</title>
        <authorList>
            <person name="Kettler G.C."/>
            <person name="Martiny A.C."/>
            <person name="Huang K."/>
            <person name="Zucker J."/>
            <person name="Coleman M.L."/>
            <person name="Rodrigue S."/>
            <person name="Chen F."/>
            <person name="Lapidus A."/>
            <person name="Ferriera S."/>
            <person name="Johnson J."/>
            <person name="Steglich C."/>
            <person name="Church G.M."/>
            <person name="Richardson P."/>
            <person name="Chisholm S.W."/>
        </authorList>
    </citation>
    <scope>NUCLEOTIDE SEQUENCE [LARGE SCALE GENOMIC DNA]</scope>
    <source>
        <strain evidence="3 4">AS9601</strain>
    </source>
</reference>
<keyword evidence="1" id="KW-0413">Isomerase</keyword>
<dbReference type="AlphaFoldDB" id="A2BSF2"/>
<evidence type="ECO:0000313" key="3">
    <source>
        <dbReference type="EMBL" id="ABM70713.1"/>
    </source>
</evidence>
<evidence type="ECO:0000313" key="4">
    <source>
        <dbReference type="Proteomes" id="UP000002590"/>
    </source>
</evidence>
<dbReference type="GO" id="GO:0003755">
    <property type="term" value="F:peptidyl-prolyl cis-trans isomerase activity"/>
    <property type="evidence" value="ECO:0007669"/>
    <property type="project" value="UniProtKB-KW"/>
</dbReference>
<dbReference type="STRING" id="146891.A9601_14301"/>
<dbReference type="Proteomes" id="UP000002590">
    <property type="component" value="Chromosome"/>
</dbReference>
<keyword evidence="1" id="KW-0697">Rotamase</keyword>
<dbReference type="InterPro" id="IPR000297">
    <property type="entry name" value="PPIase_PpiC"/>
</dbReference>
<evidence type="ECO:0000256" key="1">
    <source>
        <dbReference type="PROSITE-ProRule" id="PRU00278"/>
    </source>
</evidence>
<dbReference type="InterPro" id="IPR046357">
    <property type="entry name" value="PPIase_dom_sf"/>
</dbReference>
<feature type="domain" description="PpiC" evidence="2">
    <location>
        <begin position="121"/>
        <end position="204"/>
    </location>
</feature>
<accession>A2BSF2</accession>
<dbReference type="HOGENOM" id="CLU_1132828_0_0_3"/>
<dbReference type="Gene3D" id="3.10.50.40">
    <property type="match status" value="1"/>
</dbReference>
<gene>
    <name evidence="3" type="ordered locus">A9601_14301</name>
</gene>
<dbReference type="eggNOG" id="COG0760">
    <property type="taxonomic scope" value="Bacteria"/>
</dbReference>
<protein>
    <recommendedName>
        <fullName evidence="2">PpiC domain-containing protein</fullName>
    </recommendedName>
</protein>